<name>A0ABV4B4K5_9BURK</name>
<sequence length="184" mass="20062">MKKQCGLTDLFLVALVALAVLSVLVGLLQQNRINKLRVQHADTLTGIAQANTKAYEALDRYRSAVDTANRTLAQQIQTQEGETNAKLETLSDLAGRERASRLLDQRTYADSLGYWQGVARRASTDGERQATAAAIGVFADLHARLDERAGIYAGQADQCRVRGLACERAYQTVADMINAGPPKE</sequence>
<gene>
    <name evidence="1" type="ORF">AB7A72_15685</name>
</gene>
<dbReference type="EMBL" id="JBGBDC010000006">
    <property type="protein sequence ID" value="MEY2252459.1"/>
    <property type="molecule type" value="Genomic_DNA"/>
</dbReference>
<reference evidence="1 2" key="1">
    <citation type="journal article" date="2016" name="Int. J. Syst. Evol. Microbiol.">
        <title>Description of Comamonas sediminis sp. nov., isolated from lagoon sediments.</title>
        <authorList>
            <person name="Subhash Y."/>
            <person name="Bang J.J."/>
            <person name="You T.H."/>
            <person name="Lee S.S."/>
        </authorList>
    </citation>
    <scope>NUCLEOTIDE SEQUENCE [LARGE SCALE GENOMIC DNA]</scope>
    <source>
        <strain evidence="1 2">JCM 31169</strain>
    </source>
</reference>
<evidence type="ECO:0000313" key="2">
    <source>
        <dbReference type="Proteomes" id="UP001562178"/>
    </source>
</evidence>
<organism evidence="1 2">
    <name type="scientific">Comamonas sediminis</name>
    <dbReference type="NCBI Taxonomy" id="1783360"/>
    <lineage>
        <taxon>Bacteria</taxon>
        <taxon>Pseudomonadati</taxon>
        <taxon>Pseudomonadota</taxon>
        <taxon>Betaproteobacteria</taxon>
        <taxon>Burkholderiales</taxon>
        <taxon>Comamonadaceae</taxon>
        <taxon>Comamonas</taxon>
    </lineage>
</organism>
<proteinExistence type="predicted"/>
<evidence type="ECO:0000313" key="1">
    <source>
        <dbReference type="EMBL" id="MEY2252459.1"/>
    </source>
</evidence>
<dbReference type="Proteomes" id="UP001562178">
    <property type="component" value="Unassembled WGS sequence"/>
</dbReference>
<protein>
    <recommendedName>
        <fullName evidence="3">DUF2514 domain-containing protein</fullName>
    </recommendedName>
</protein>
<comment type="caution">
    <text evidence="1">The sequence shown here is derived from an EMBL/GenBank/DDBJ whole genome shotgun (WGS) entry which is preliminary data.</text>
</comment>
<keyword evidence="2" id="KW-1185">Reference proteome</keyword>
<evidence type="ECO:0008006" key="3">
    <source>
        <dbReference type="Google" id="ProtNLM"/>
    </source>
</evidence>
<dbReference type="RefSeq" id="WP_369460490.1">
    <property type="nucleotide sequence ID" value="NZ_JBGBDC010000006.1"/>
</dbReference>
<accession>A0ABV4B4K5</accession>